<reference evidence="8" key="1">
    <citation type="journal article" date="2019" name="Int. J. Syst. Evol. Microbiol.">
        <title>The Global Catalogue of Microorganisms (GCM) 10K type strain sequencing project: providing services to taxonomists for standard genome sequencing and annotation.</title>
        <authorList>
            <consortium name="The Broad Institute Genomics Platform"/>
            <consortium name="The Broad Institute Genome Sequencing Center for Infectious Disease"/>
            <person name="Wu L."/>
            <person name="Ma J."/>
        </authorList>
    </citation>
    <scope>NUCLEOTIDE SEQUENCE [LARGE SCALE GENOMIC DNA]</scope>
    <source>
        <strain evidence="8">NBRC 113072</strain>
    </source>
</reference>
<dbReference type="InterPro" id="IPR001647">
    <property type="entry name" value="HTH_TetR"/>
</dbReference>
<dbReference type="Pfam" id="PF00440">
    <property type="entry name" value="TetR_N"/>
    <property type="match status" value="1"/>
</dbReference>
<protein>
    <submittedName>
        <fullName evidence="7">HTH-type transcriptional regulator PksA</fullName>
    </submittedName>
</protein>
<keyword evidence="1" id="KW-0678">Repressor</keyword>
<dbReference type="Proteomes" id="UP001157126">
    <property type="component" value="Unassembled WGS sequence"/>
</dbReference>
<evidence type="ECO:0000256" key="4">
    <source>
        <dbReference type="ARBA" id="ARBA00023163"/>
    </source>
</evidence>
<sequence>MPKQVDHEQRREFIASALLRVAAQEGLEGLSLRRIAAEAGVTSGMVQHYFPTKDAMIHYAMDVAAATFADGSGAGTESPASEHDPEPLEEIRTLLSSLLPTDDARRGAGGVSLAFMSYAMTHEAAATRLAEGNARLRGHMVGLLIQARDAGQVREDVDVNTAAVALLALTDGLGAQALSSCLSLDFALAALDLHIALLGIPSGRPDR</sequence>
<evidence type="ECO:0000256" key="3">
    <source>
        <dbReference type="ARBA" id="ARBA00023125"/>
    </source>
</evidence>
<dbReference type="PROSITE" id="PS50977">
    <property type="entry name" value="HTH_TETR_2"/>
    <property type="match status" value="1"/>
</dbReference>
<accession>A0ABQ6IY53</accession>
<keyword evidence="8" id="KW-1185">Reference proteome</keyword>
<comment type="caution">
    <text evidence="7">The sequence shown here is derived from an EMBL/GenBank/DDBJ whole genome shotgun (WGS) entry which is preliminary data.</text>
</comment>
<dbReference type="RefSeq" id="WP_284305476.1">
    <property type="nucleotide sequence ID" value="NZ_BSUO01000001.1"/>
</dbReference>
<gene>
    <name evidence="7" type="primary">pksA</name>
    <name evidence="7" type="ORF">GCM10025883_40460</name>
</gene>
<dbReference type="Gene3D" id="1.10.357.10">
    <property type="entry name" value="Tetracycline Repressor, domain 2"/>
    <property type="match status" value="1"/>
</dbReference>
<dbReference type="SUPFAM" id="SSF48498">
    <property type="entry name" value="Tetracyclin repressor-like, C-terminal domain"/>
    <property type="match status" value="1"/>
</dbReference>
<dbReference type="EMBL" id="BSUO01000001">
    <property type="protein sequence ID" value="GMA42001.1"/>
    <property type="molecule type" value="Genomic_DNA"/>
</dbReference>
<evidence type="ECO:0000259" key="6">
    <source>
        <dbReference type="PROSITE" id="PS50977"/>
    </source>
</evidence>
<keyword evidence="4" id="KW-0804">Transcription</keyword>
<evidence type="ECO:0000256" key="5">
    <source>
        <dbReference type="PROSITE-ProRule" id="PRU00335"/>
    </source>
</evidence>
<evidence type="ECO:0000256" key="2">
    <source>
        <dbReference type="ARBA" id="ARBA00023015"/>
    </source>
</evidence>
<evidence type="ECO:0000313" key="8">
    <source>
        <dbReference type="Proteomes" id="UP001157126"/>
    </source>
</evidence>
<dbReference type="PANTHER" id="PTHR30055:SF228">
    <property type="entry name" value="TRANSCRIPTIONAL REGULATOR-RELATED"/>
    <property type="match status" value="1"/>
</dbReference>
<keyword evidence="3 5" id="KW-0238">DNA-binding</keyword>
<proteinExistence type="predicted"/>
<dbReference type="InterPro" id="IPR036271">
    <property type="entry name" value="Tet_transcr_reg_TetR-rel_C_sf"/>
</dbReference>
<organism evidence="7 8">
    <name type="scientific">Mobilicoccus caccae</name>
    <dbReference type="NCBI Taxonomy" id="1859295"/>
    <lineage>
        <taxon>Bacteria</taxon>
        <taxon>Bacillati</taxon>
        <taxon>Actinomycetota</taxon>
        <taxon>Actinomycetes</taxon>
        <taxon>Micrococcales</taxon>
        <taxon>Dermatophilaceae</taxon>
        <taxon>Mobilicoccus</taxon>
    </lineage>
</organism>
<feature type="DNA-binding region" description="H-T-H motif" evidence="5">
    <location>
        <begin position="31"/>
        <end position="50"/>
    </location>
</feature>
<evidence type="ECO:0000313" key="7">
    <source>
        <dbReference type="EMBL" id="GMA42001.1"/>
    </source>
</evidence>
<dbReference type="PANTHER" id="PTHR30055">
    <property type="entry name" value="HTH-TYPE TRANSCRIPTIONAL REGULATOR RUTR"/>
    <property type="match status" value="1"/>
</dbReference>
<dbReference type="InterPro" id="IPR039538">
    <property type="entry name" value="BetI_C"/>
</dbReference>
<dbReference type="SUPFAM" id="SSF46689">
    <property type="entry name" value="Homeodomain-like"/>
    <property type="match status" value="1"/>
</dbReference>
<dbReference type="InterPro" id="IPR050109">
    <property type="entry name" value="HTH-type_TetR-like_transc_reg"/>
</dbReference>
<feature type="domain" description="HTH tetR-type" evidence="6">
    <location>
        <begin position="8"/>
        <end position="68"/>
    </location>
</feature>
<evidence type="ECO:0000256" key="1">
    <source>
        <dbReference type="ARBA" id="ARBA00022491"/>
    </source>
</evidence>
<name>A0ABQ6IY53_9MICO</name>
<dbReference type="Pfam" id="PF13977">
    <property type="entry name" value="TetR_C_6"/>
    <property type="match status" value="1"/>
</dbReference>
<dbReference type="InterPro" id="IPR009057">
    <property type="entry name" value="Homeodomain-like_sf"/>
</dbReference>
<keyword evidence="2" id="KW-0805">Transcription regulation</keyword>